<name>A0ABT5UDL6_9GAMM</name>
<gene>
    <name evidence="6" type="ORF">ORQ98_21035</name>
</gene>
<evidence type="ECO:0000256" key="1">
    <source>
        <dbReference type="ARBA" id="ARBA00023015"/>
    </source>
</evidence>
<keyword evidence="1" id="KW-0805">Transcription regulation</keyword>
<dbReference type="EMBL" id="JAPMOU010000035">
    <property type="protein sequence ID" value="MDE1464450.1"/>
    <property type="molecule type" value="Genomic_DNA"/>
</dbReference>
<evidence type="ECO:0000256" key="3">
    <source>
        <dbReference type="ARBA" id="ARBA00023163"/>
    </source>
</evidence>
<evidence type="ECO:0000256" key="4">
    <source>
        <dbReference type="PROSITE-ProRule" id="PRU00335"/>
    </source>
</evidence>
<evidence type="ECO:0000313" key="7">
    <source>
        <dbReference type="Proteomes" id="UP001528823"/>
    </source>
</evidence>
<feature type="DNA-binding region" description="H-T-H motif" evidence="4">
    <location>
        <begin position="29"/>
        <end position="48"/>
    </location>
</feature>
<sequence>MARACNFDRNEKLVEAMQLFWQKGYAATSIADLVEHLGINRFSLYNTFGDKQRLYHEALTYYLEKESLPKLASLLADHAGFEDVINFIEKFAKIQQDQEYGCFMQNALLEKCLSDEVVFQEGSRLFEQIVKTLHTVISRSKQTGQISAEVDPARLSQFLLMQMQGIRVLGKAKQYAMIDNAMAMLKGYLNSLKVEV</sequence>
<dbReference type="Pfam" id="PF16925">
    <property type="entry name" value="TetR_C_13"/>
    <property type="match status" value="1"/>
</dbReference>
<dbReference type="Pfam" id="PF00440">
    <property type="entry name" value="TetR_N"/>
    <property type="match status" value="1"/>
</dbReference>
<evidence type="ECO:0000256" key="2">
    <source>
        <dbReference type="ARBA" id="ARBA00023125"/>
    </source>
</evidence>
<reference evidence="6 7" key="1">
    <citation type="submission" date="2022-11" db="EMBL/GenBank/DDBJ databases">
        <title>Spartinivicinus poritis sp. nov., isolated from scleractinian coral Porites lutea.</title>
        <authorList>
            <person name="Zhang G."/>
            <person name="Cai L."/>
            <person name="Wei Q."/>
        </authorList>
    </citation>
    <scope>NUCLEOTIDE SEQUENCE [LARGE SCALE GENOMIC DNA]</scope>
    <source>
        <strain evidence="6 7">A2-2</strain>
    </source>
</reference>
<dbReference type="InterPro" id="IPR036271">
    <property type="entry name" value="Tet_transcr_reg_TetR-rel_C_sf"/>
</dbReference>
<dbReference type="PANTHER" id="PTHR47506:SF10">
    <property type="entry name" value="TRANSCRIPTIONAL REGULATORY PROTEIN"/>
    <property type="match status" value="1"/>
</dbReference>
<dbReference type="Proteomes" id="UP001528823">
    <property type="component" value="Unassembled WGS sequence"/>
</dbReference>
<dbReference type="PROSITE" id="PS50977">
    <property type="entry name" value="HTH_TETR_2"/>
    <property type="match status" value="1"/>
</dbReference>
<dbReference type="PANTHER" id="PTHR47506">
    <property type="entry name" value="TRANSCRIPTIONAL REGULATORY PROTEIN"/>
    <property type="match status" value="1"/>
</dbReference>
<keyword evidence="2 4" id="KW-0238">DNA-binding</keyword>
<protein>
    <submittedName>
        <fullName evidence="6">TetR/AcrR family transcriptional regulator</fullName>
    </submittedName>
</protein>
<dbReference type="RefSeq" id="WP_274690776.1">
    <property type="nucleotide sequence ID" value="NZ_JAPMOU010000035.1"/>
</dbReference>
<evidence type="ECO:0000259" key="5">
    <source>
        <dbReference type="PROSITE" id="PS50977"/>
    </source>
</evidence>
<dbReference type="InterPro" id="IPR009057">
    <property type="entry name" value="Homeodomain-like_sf"/>
</dbReference>
<keyword evidence="3" id="KW-0804">Transcription</keyword>
<organism evidence="6 7">
    <name type="scientific">Spartinivicinus poritis</name>
    <dbReference type="NCBI Taxonomy" id="2994640"/>
    <lineage>
        <taxon>Bacteria</taxon>
        <taxon>Pseudomonadati</taxon>
        <taxon>Pseudomonadota</taxon>
        <taxon>Gammaproteobacteria</taxon>
        <taxon>Oceanospirillales</taxon>
        <taxon>Zooshikellaceae</taxon>
        <taxon>Spartinivicinus</taxon>
    </lineage>
</organism>
<proteinExistence type="predicted"/>
<dbReference type="Gene3D" id="1.10.10.60">
    <property type="entry name" value="Homeodomain-like"/>
    <property type="match status" value="1"/>
</dbReference>
<dbReference type="SUPFAM" id="SSF46689">
    <property type="entry name" value="Homeodomain-like"/>
    <property type="match status" value="1"/>
</dbReference>
<dbReference type="Gene3D" id="1.10.357.10">
    <property type="entry name" value="Tetracycline Repressor, domain 2"/>
    <property type="match status" value="1"/>
</dbReference>
<dbReference type="InterPro" id="IPR011075">
    <property type="entry name" value="TetR_C"/>
</dbReference>
<dbReference type="SUPFAM" id="SSF48498">
    <property type="entry name" value="Tetracyclin repressor-like, C-terminal domain"/>
    <property type="match status" value="1"/>
</dbReference>
<dbReference type="InterPro" id="IPR001647">
    <property type="entry name" value="HTH_TetR"/>
</dbReference>
<feature type="domain" description="HTH tetR-type" evidence="5">
    <location>
        <begin position="6"/>
        <end position="66"/>
    </location>
</feature>
<comment type="caution">
    <text evidence="6">The sequence shown here is derived from an EMBL/GenBank/DDBJ whole genome shotgun (WGS) entry which is preliminary data.</text>
</comment>
<keyword evidence="7" id="KW-1185">Reference proteome</keyword>
<accession>A0ABT5UDL6</accession>
<evidence type="ECO:0000313" key="6">
    <source>
        <dbReference type="EMBL" id="MDE1464450.1"/>
    </source>
</evidence>